<feature type="domain" description="YdhG-like" evidence="1">
    <location>
        <begin position="20"/>
        <end position="114"/>
    </location>
</feature>
<gene>
    <name evidence="2" type="ORF">BFP71_14825</name>
</gene>
<protein>
    <recommendedName>
        <fullName evidence="1">YdhG-like domain-containing protein</fullName>
    </recommendedName>
</protein>
<sequence>MQYDVSSTDEYIAVLENDWRKEKLLQLREIIKQSATHLVEGINYKMLSYADQKGVIFHLNAQMNYVSFYVGDASKVDPSGELLKGIDVGKGCLRFKKSVDPNNTQIDSFIKKAVLLWQNNVDIGC</sequence>
<comment type="caution">
    <text evidence="2">The sequence shown here is derived from an EMBL/GenBank/DDBJ whole genome shotgun (WGS) entry which is preliminary data.</text>
</comment>
<dbReference type="Proteomes" id="UP000095552">
    <property type="component" value="Unassembled WGS sequence"/>
</dbReference>
<dbReference type="STRING" id="1563681.BFP71_14825"/>
<organism evidence="2 3">
    <name type="scientific">Roseivirga misakiensis</name>
    <dbReference type="NCBI Taxonomy" id="1563681"/>
    <lineage>
        <taxon>Bacteria</taxon>
        <taxon>Pseudomonadati</taxon>
        <taxon>Bacteroidota</taxon>
        <taxon>Cytophagia</taxon>
        <taxon>Cytophagales</taxon>
        <taxon>Roseivirgaceae</taxon>
        <taxon>Roseivirga</taxon>
    </lineage>
</organism>
<dbReference type="RefSeq" id="WP_069836224.1">
    <property type="nucleotide sequence ID" value="NZ_MDGQ01000005.1"/>
</dbReference>
<dbReference type="EMBL" id="MDGQ01000005">
    <property type="protein sequence ID" value="OEK04719.1"/>
    <property type="molecule type" value="Genomic_DNA"/>
</dbReference>
<evidence type="ECO:0000313" key="2">
    <source>
        <dbReference type="EMBL" id="OEK04719.1"/>
    </source>
</evidence>
<dbReference type="Gene3D" id="3.90.1150.200">
    <property type="match status" value="1"/>
</dbReference>
<dbReference type="Pfam" id="PF08818">
    <property type="entry name" value="DUF1801"/>
    <property type="match status" value="1"/>
</dbReference>
<dbReference type="InterPro" id="IPR014922">
    <property type="entry name" value="YdhG-like"/>
</dbReference>
<proteinExistence type="predicted"/>
<accession>A0A1E5T033</accession>
<dbReference type="SUPFAM" id="SSF159888">
    <property type="entry name" value="YdhG-like"/>
    <property type="match status" value="1"/>
</dbReference>
<evidence type="ECO:0000259" key="1">
    <source>
        <dbReference type="Pfam" id="PF08818"/>
    </source>
</evidence>
<keyword evidence="3" id="KW-1185">Reference proteome</keyword>
<dbReference type="OrthoDB" id="9813231at2"/>
<name>A0A1E5T033_9BACT</name>
<evidence type="ECO:0000313" key="3">
    <source>
        <dbReference type="Proteomes" id="UP000095552"/>
    </source>
</evidence>
<reference evidence="2 3" key="1">
    <citation type="submission" date="2016-08" db="EMBL/GenBank/DDBJ databases">
        <title>Draft genome of Fabibacter sp. strain SK-8.</title>
        <authorList>
            <person name="Wong S.-K."/>
            <person name="Hamasaki K."/>
            <person name="Yoshizawa S."/>
        </authorList>
    </citation>
    <scope>NUCLEOTIDE SEQUENCE [LARGE SCALE GENOMIC DNA]</scope>
    <source>
        <strain evidence="2 3">SK-8</strain>
    </source>
</reference>
<dbReference type="AlphaFoldDB" id="A0A1E5T033"/>